<dbReference type="InterPro" id="IPR036322">
    <property type="entry name" value="WD40_repeat_dom_sf"/>
</dbReference>
<keyword evidence="2" id="KW-0677">Repeat</keyword>
<dbReference type="Pfam" id="PF00400">
    <property type="entry name" value="WD40"/>
    <property type="match status" value="3"/>
</dbReference>
<name>A0A6A6UJ62_9PEZI</name>
<dbReference type="AlphaFoldDB" id="A0A6A6UJ62"/>
<evidence type="ECO:0000313" key="3">
    <source>
        <dbReference type="EMBL" id="KAF2672269.1"/>
    </source>
</evidence>
<dbReference type="SUPFAM" id="SSF50978">
    <property type="entry name" value="WD40 repeat-like"/>
    <property type="match status" value="1"/>
</dbReference>
<protein>
    <submittedName>
        <fullName evidence="3">WD40 repeat-like protein</fullName>
    </submittedName>
</protein>
<dbReference type="SMART" id="SM00320">
    <property type="entry name" value="WD40"/>
    <property type="match status" value="5"/>
</dbReference>
<sequence length="346" mass="37643">MSSAQYELSPPPSDVISAIRFAPNSSRLLVSSWDKNVYLYDVRAPAAEQLVRKYSLSAPVLDVCFGDDESHAYTASLDWTVRRINLETGEDTVLSTHKAGANCVAYSAKTDLLVSASWDGQLHVHALSKPGQPPAVIQLPAKPFSISVTSDKLVVGMANRLVDIYDLKPLEKLAMQHNAGTPQTVEPLQRRESSMKFMTRAIACMPSELGYASSSIEGRVSVEWFDPSDEAQAKKYAFKCHRETVDGIDVVYPVNALAYHSVHKATFASGGGDGHVALWDGATKRRIRQYQKFPSSIAALAFSPNGRYLAVAYSPGFEDGKEDMAGPVGVAIRELSENETKGKGAK</sequence>
<proteinExistence type="predicted"/>
<evidence type="ECO:0000256" key="1">
    <source>
        <dbReference type="ARBA" id="ARBA00022574"/>
    </source>
</evidence>
<organism evidence="3 4">
    <name type="scientific">Microthyrium microscopicum</name>
    <dbReference type="NCBI Taxonomy" id="703497"/>
    <lineage>
        <taxon>Eukaryota</taxon>
        <taxon>Fungi</taxon>
        <taxon>Dikarya</taxon>
        <taxon>Ascomycota</taxon>
        <taxon>Pezizomycotina</taxon>
        <taxon>Dothideomycetes</taxon>
        <taxon>Dothideomycetes incertae sedis</taxon>
        <taxon>Microthyriales</taxon>
        <taxon>Microthyriaceae</taxon>
        <taxon>Microthyrium</taxon>
    </lineage>
</organism>
<evidence type="ECO:0000313" key="4">
    <source>
        <dbReference type="Proteomes" id="UP000799302"/>
    </source>
</evidence>
<accession>A0A6A6UJ62</accession>
<dbReference type="InterPro" id="IPR001680">
    <property type="entry name" value="WD40_rpt"/>
</dbReference>
<dbReference type="PANTHER" id="PTHR10971">
    <property type="entry name" value="MRNA EXPORT FACTOR AND BUB3"/>
    <property type="match status" value="1"/>
</dbReference>
<keyword evidence="4" id="KW-1185">Reference proteome</keyword>
<dbReference type="Proteomes" id="UP000799302">
    <property type="component" value="Unassembled WGS sequence"/>
</dbReference>
<dbReference type="Gene3D" id="2.130.10.10">
    <property type="entry name" value="YVTN repeat-like/Quinoprotein amine dehydrogenase"/>
    <property type="match status" value="1"/>
</dbReference>
<reference evidence="3" key="1">
    <citation type="journal article" date="2020" name="Stud. Mycol.">
        <title>101 Dothideomycetes genomes: a test case for predicting lifestyles and emergence of pathogens.</title>
        <authorList>
            <person name="Haridas S."/>
            <person name="Albert R."/>
            <person name="Binder M."/>
            <person name="Bloem J."/>
            <person name="Labutti K."/>
            <person name="Salamov A."/>
            <person name="Andreopoulos B."/>
            <person name="Baker S."/>
            <person name="Barry K."/>
            <person name="Bills G."/>
            <person name="Bluhm B."/>
            <person name="Cannon C."/>
            <person name="Castanera R."/>
            <person name="Culley D."/>
            <person name="Daum C."/>
            <person name="Ezra D."/>
            <person name="Gonzalez J."/>
            <person name="Henrissat B."/>
            <person name="Kuo A."/>
            <person name="Liang C."/>
            <person name="Lipzen A."/>
            <person name="Lutzoni F."/>
            <person name="Magnuson J."/>
            <person name="Mondo S."/>
            <person name="Nolan M."/>
            <person name="Ohm R."/>
            <person name="Pangilinan J."/>
            <person name="Park H.-J."/>
            <person name="Ramirez L."/>
            <person name="Alfaro M."/>
            <person name="Sun H."/>
            <person name="Tritt A."/>
            <person name="Yoshinaga Y."/>
            <person name="Zwiers L.-H."/>
            <person name="Turgeon B."/>
            <person name="Goodwin S."/>
            <person name="Spatafora J."/>
            <person name="Crous P."/>
            <person name="Grigoriev I."/>
        </authorList>
    </citation>
    <scope>NUCLEOTIDE SEQUENCE</scope>
    <source>
        <strain evidence="3">CBS 115976</strain>
    </source>
</reference>
<gene>
    <name evidence="3" type="ORF">BT63DRAFT_477056</name>
</gene>
<dbReference type="OrthoDB" id="10262475at2759"/>
<evidence type="ECO:0000256" key="2">
    <source>
        <dbReference type="ARBA" id="ARBA00022737"/>
    </source>
</evidence>
<keyword evidence="1" id="KW-0853">WD repeat</keyword>
<dbReference type="InterPro" id="IPR015943">
    <property type="entry name" value="WD40/YVTN_repeat-like_dom_sf"/>
</dbReference>
<dbReference type="EMBL" id="MU004232">
    <property type="protein sequence ID" value="KAF2672269.1"/>
    <property type="molecule type" value="Genomic_DNA"/>
</dbReference>